<feature type="region of interest" description="Disordered" evidence="1">
    <location>
        <begin position="30"/>
        <end position="81"/>
    </location>
</feature>
<evidence type="ECO:0000313" key="3">
    <source>
        <dbReference type="EMBL" id="TID26981.1"/>
    </source>
</evidence>
<sequence length="144" mass="15283">MRPPLMGGCGEISVGLVLLRAVVWCCGDEGEGEGEAGSEGEAGNEREDDGWSNEGMRDGRREKRNKAEEATRSNGVSEDNAGFGCGGSSWLKRDGGWRADREVLILGERTGDLAAIEWLVDPASGCLTGEPCLSTILRYSGLSC</sequence>
<dbReference type="Proteomes" id="UP000298493">
    <property type="component" value="Unassembled WGS sequence"/>
</dbReference>
<evidence type="ECO:0000313" key="4">
    <source>
        <dbReference type="Proteomes" id="UP000298493"/>
    </source>
</evidence>
<feature type="signal peptide" evidence="2">
    <location>
        <begin position="1"/>
        <end position="27"/>
    </location>
</feature>
<gene>
    <name evidence="3" type="ORF">E6O75_ATG01474</name>
</gene>
<dbReference type="EMBL" id="SNSC02000002">
    <property type="protein sequence ID" value="TID26981.1"/>
    <property type="molecule type" value="Genomic_DNA"/>
</dbReference>
<evidence type="ECO:0000256" key="2">
    <source>
        <dbReference type="SAM" id="SignalP"/>
    </source>
</evidence>
<evidence type="ECO:0000256" key="1">
    <source>
        <dbReference type="SAM" id="MobiDB-lite"/>
    </source>
</evidence>
<name>A0A4Z1PM72_9PEZI</name>
<keyword evidence="4" id="KW-1185">Reference proteome</keyword>
<comment type="caution">
    <text evidence="3">The sequence shown here is derived from an EMBL/GenBank/DDBJ whole genome shotgun (WGS) entry which is preliminary data.</text>
</comment>
<protein>
    <submittedName>
        <fullName evidence="3">Uncharacterized protein</fullName>
    </submittedName>
</protein>
<accession>A0A4Z1PM72</accession>
<keyword evidence="2" id="KW-0732">Signal</keyword>
<feature type="compositionally biased region" description="Basic and acidic residues" evidence="1">
    <location>
        <begin position="55"/>
        <end position="71"/>
    </location>
</feature>
<feature type="chain" id="PRO_5021185682" evidence="2">
    <location>
        <begin position="28"/>
        <end position="144"/>
    </location>
</feature>
<dbReference type="AlphaFoldDB" id="A0A4Z1PM72"/>
<proteinExistence type="predicted"/>
<organism evidence="3 4">
    <name type="scientific">Venturia nashicola</name>
    <dbReference type="NCBI Taxonomy" id="86259"/>
    <lineage>
        <taxon>Eukaryota</taxon>
        <taxon>Fungi</taxon>
        <taxon>Dikarya</taxon>
        <taxon>Ascomycota</taxon>
        <taxon>Pezizomycotina</taxon>
        <taxon>Dothideomycetes</taxon>
        <taxon>Pleosporomycetidae</taxon>
        <taxon>Venturiales</taxon>
        <taxon>Venturiaceae</taxon>
        <taxon>Venturia</taxon>
    </lineage>
</organism>
<reference evidence="3 4" key="1">
    <citation type="submission" date="2019-04" db="EMBL/GenBank/DDBJ databases">
        <title>High contiguity whole genome sequence and gene annotation resource for two Venturia nashicola isolates.</title>
        <authorList>
            <person name="Prokchorchik M."/>
            <person name="Won K."/>
            <person name="Lee Y."/>
            <person name="Choi E.D."/>
            <person name="Segonzac C."/>
            <person name="Sohn K.H."/>
        </authorList>
    </citation>
    <scope>NUCLEOTIDE SEQUENCE [LARGE SCALE GENOMIC DNA]</scope>
    <source>
        <strain evidence="3 4">PRI2</strain>
    </source>
</reference>